<dbReference type="Proteomes" id="UP000799429">
    <property type="component" value="Unassembled WGS sequence"/>
</dbReference>
<name>A0A9P4S780_9PEZI</name>
<sequence>MTSNSQPEWSQYLDALLHEGSPISSKLDNIAHFVPFAGITSVTWAGHIIARTLFVLLHPTSRATLAQNQLPLVHLSTWVLTHMYGQRLFSIIRDTSPAAASFLGPMLGHRDYRVAREVVRLFESIRIMRGDGQQMRIDPLDRLVQQASYVTQQTLFYSPADPISTAATLQGSTFPHIHLLLVDSFLITTHQTAANDVPKQLYSFYDVFNSSIRGFKGLKIFEPGPAVADKEPRDLEDYFVGSTEKMILKMAVWHDCGCGLRGTVHDGMNKEVAATLN</sequence>
<comment type="caution">
    <text evidence="1">The sequence shown here is derived from an EMBL/GenBank/DDBJ whole genome shotgun (WGS) entry which is preliminary data.</text>
</comment>
<evidence type="ECO:0000313" key="1">
    <source>
        <dbReference type="EMBL" id="KAF2837392.1"/>
    </source>
</evidence>
<reference evidence="1" key="1">
    <citation type="journal article" date="2020" name="Stud. Mycol.">
        <title>101 Dothideomycetes genomes: a test case for predicting lifestyles and emergence of pathogens.</title>
        <authorList>
            <person name="Haridas S."/>
            <person name="Albert R."/>
            <person name="Binder M."/>
            <person name="Bloem J."/>
            <person name="Labutti K."/>
            <person name="Salamov A."/>
            <person name="Andreopoulos B."/>
            <person name="Baker S."/>
            <person name="Barry K."/>
            <person name="Bills G."/>
            <person name="Bluhm B."/>
            <person name="Cannon C."/>
            <person name="Castanera R."/>
            <person name="Culley D."/>
            <person name="Daum C."/>
            <person name="Ezra D."/>
            <person name="Gonzalez J."/>
            <person name="Henrissat B."/>
            <person name="Kuo A."/>
            <person name="Liang C."/>
            <person name="Lipzen A."/>
            <person name="Lutzoni F."/>
            <person name="Magnuson J."/>
            <person name="Mondo S."/>
            <person name="Nolan M."/>
            <person name="Ohm R."/>
            <person name="Pangilinan J."/>
            <person name="Park H.-J."/>
            <person name="Ramirez L."/>
            <person name="Alfaro M."/>
            <person name="Sun H."/>
            <person name="Tritt A."/>
            <person name="Yoshinaga Y."/>
            <person name="Zwiers L.-H."/>
            <person name="Turgeon B."/>
            <person name="Goodwin S."/>
            <person name="Spatafora J."/>
            <person name="Crous P."/>
            <person name="Grigoriev I."/>
        </authorList>
    </citation>
    <scope>NUCLEOTIDE SEQUENCE</scope>
    <source>
        <strain evidence="1">CBS 101060</strain>
    </source>
</reference>
<protein>
    <submittedName>
        <fullName evidence="1">Uncharacterized protein</fullName>
    </submittedName>
</protein>
<organism evidence="1 2">
    <name type="scientific">Patellaria atrata CBS 101060</name>
    <dbReference type="NCBI Taxonomy" id="1346257"/>
    <lineage>
        <taxon>Eukaryota</taxon>
        <taxon>Fungi</taxon>
        <taxon>Dikarya</taxon>
        <taxon>Ascomycota</taxon>
        <taxon>Pezizomycotina</taxon>
        <taxon>Dothideomycetes</taxon>
        <taxon>Dothideomycetes incertae sedis</taxon>
        <taxon>Patellariales</taxon>
        <taxon>Patellariaceae</taxon>
        <taxon>Patellaria</taxon>
    </lineage>
</organism>
<keyword evidence="2" id="KW-1185">Reference proteome</keyword>
<gene>
    <name evidence="1" type="ORF">M501DRAFT_1032639</name>
</gene>
<accession>A0A9P4S780</accession>
<proteinExistence type="predicted"/>
<dbReference type="EMBL" id="MU006099">
    <property type="protein sequence ID" value="KAF2837392.1"/>
    <property type="molecule type" value="Genomic_DNA"/>
</dbReference>
<dbReference type="AlphaFoldDB" id="A0A9P4S780"/>
<evidence type="ECO:0000313" key="2">
    <source>
        <dbReference type="Proteomes" id="UP000799429"/>
    </source>
</evidence>